<dbReference type="EMBL" id="JALBUU010000004">
    <property type="protein sequence ID" value="MCI0754001.1"/>
    <property type="molecule type" value="Genomic_DNA"/>
</dbReference>
<protein>
    <submittedName>
        <fullName evidence="1">Phosphotransferase</fullName>
    </submittedName>
</protein>
<organism evidence="1 2">
    <name type="scientific">Teichococcus vastitatis</name>
    <dbReference type="NCBI Taxonomy" id="2307076"/>
    <lineage>
        <taxon>Bacteria</taxon>
        <taxon>Pseudomonadati</taxon>
        <taxon>Pseudomonadota</taxon>
        <taxon>Alphaproteobacteria</taxon>
        <taxon>Acetobacterales</taxon>
        <taxon>Roseomonadaceae</taxon>
        <taxon>Roseomonas</taxon>
    </lineage>
</organism>
<dbReference type="Gene3D" id="3.10.129.10">
    <property type="entry name" value="Hotdog Thioesterase"/>
    <property type="match status" value="1"/>
</dbReference>
<dbReference type="Pfam" id="PF22817">
    <property type="entry name" value="ApeP-like"/>
    <property type="match status" value="1"/>
</dbReference>
<gene>
    <name evidence="1" type="ORF">MON41_09555</name>
</gene>
<proteinExistence type="predicted"/>
<dbReference type="InterPro" id="IPR029069">
    <property type="entry name" value="HotDog_dom_sf"/>
</dbReference>
<reference evidence="1 2" key="1">
    <citation type="submission" date="2022-03" db="EMBL/GenBank/DDBJ databases">
        <title>Complete genome analysis of Roseomonas KG 17.1 : a prolific producer of plant growth promoters.</title>
        <authorList>
            <person name="Saadouli I."/>
            <person name="Najjari A."/>
            <person name="Mosbah A."/>
            <person name="Ouzari H.I."/>
        </authorList>
    </citation>
    <scope>NUCLEOTIDE SEQUENCE [LARGE SCALE GENOMIC DNA]</scope>
    <source>
        <strain evidence="1 2">KG17-1</strain>
    </source>
</reference>
<sequence length="146" mass="15334">MLMAPLDHRAIAALVPHAGNMCLLDRTEHWDADRIRCTARSHADAANPLRRNGHLPAICGVEYALQAMALHGALTGGDEPQPAGFLASLRGVDLAVDRLDDRPVPLVVEAVAVAREARSFIYAFTLAAGGQVLVSGQAAVILPAAA</sequence>
<keyword evidence="2" id="KW-1185">Reference proteome</keyword>
<dbReference type="InterPro" id="IPR016776">
    <property type="entry name" value="ApeP-like_dehydratase"/>
</dbReference>
<dbReference type="Proteomes" id="UP001201985">
    <property type="component" value="Unassembled WGS sequence"/>
</dbReference>
<comment type="caution">
    <text evidence="1">The sequence shown here is derived from an EMBL/GenBank/DDBJ whole genome shotgun (WGS) entry which is preliminary data.</text>
</comment>
<dbReference type="SUPFAM" id="SSF54637">
    <property type="entry name" value="Thioesterase/thiol ester dehydrase-isomerase"/>
    <property type="match status" value="1"/>
</dbReference>
<accession>A0ABS9W493</accession>
<name>A0ABS9W493_9PROT</name>
<dbReference type="RefSeq" id="WP_202910579.1">
    <property type="nucleotide sequence ID" value="NZ_JALBUU010000004.1"/>
</dbReference>
<evidence type="ECO:0000313" key="2">
    <source>
        <dbReference type="Proteomes" id="UP001201985"/>
    </source>
</evidence>
<evidence type="ECO:0000313" key="1">
    <source>
        <dbReference type="EMBL" id="MCI0754001.1"/>
    </source>
</evidence>